<evidence type="ECO:0008006" key="4">
    <source>
        <dbReference type="Google" id="ProtNLM"/>
    </source>
</evidence>
<organism evidence="2 3">
    <name type="scientific">Sphingomonas glacialis</name>
    <dbReference type="NCBI Taxonomy" id="658225"/>
    <lineage>
        <taxon>Bacteria</taxon>
        <taxon>Pseudomonadati</taxon>
        <taxon>Pseudomonadota</taxon>
        <taxon>Alphaproteobacteria</taxon>
        <taxon>Sphingomonadales</taxon>
        <taxon>Sphingomonadaceae</taxon>
        <taxon>Sphingomonas</taxon>
    </lineage>
</organism>
<gene>
    <name evidence="2" type="ORF">GCM10008023_36340</name>
</gene>
<feature type="transmembrane region" description="Helical" evidence="1">
    <location>
        <begin position="123"/>
        <end position="143"/>
    </location>
</feature>
<evidence type="ECO:0000313" key="3">
    <source>
        <dbReference type="Proteomes" id="UP000652430"/>
    </source>
</evidence>
<keyword evidence="1" id="KW-0472">Membrane</keyword>
<name>A0ABQ3LY12_9SPHN</name>
<keyword evidence="1" id="KW-1133">Transmembrane helix</keyword>
<comment type="caution">
    <text evidence="2">The sequence shown here is derived from an EMBL/GenBank/DDBJ whole genome shotgun (WGS) entry which is preliminary data.</text>
</comment>
<keyword evidence="1" id="KW-0812">Transmembrane</keyword>
<reference evidence="3" key="1">
    <citation type="journal article" date="2019" name="Int. J. Syst. Evol. Microbiol.">
        <title>The Global Catalogue of Microorganisms (GCM) 10K type strain sequencing project: providing services to taxonomists for standard genome sequencing and annotation.</title>
        <authorList>
            <consortium name="The Broad Institute Genomics Platform"/>
            <consortium name="The Broad Institute Genome Sequencing Center for Infectious Disease"/>
            <person name="Wu L."/>
            <person name="Ma J."/>
        </authorList>
    </citation>
    <scope>NUCLEOTIDE SEQUENCE [LARGE SCALE GENOMIC DNA]</scope>
    <source>
        <strain evidence="3">CGMCC 1.8957</strain>
    </source>
</reference>
<protein>
    <recommendedName>
        <fullName evidence="4">DUF1345 domain-containing protein</fullName>
    </recommendedName>
</protein>
<feature type="transmembrane region" description="Helical" evidence="1">
    <location>
        <begin position="83"/>
        <end position="103"/>
    </location>
</feature>
<sequence length="235" mass="25882">MTTALKAIHTHALDFWLARLSVVVIACLQLIMINDLTLGPRWLAPGLELGLLLPLSVATAWTQISARDARTEAHWRLVARARYGIRLLALTMTALITMINFEALIELVHALLNGHASKVGQTLLLDALNIWGTNVIIFALWFWTLDRGGPASHGVVDSCKCDFLFPHMTMNTPEAATWKPGFVDYLYLAFTNATAFSPTDTLPLSRRAKLMMMFESAVSLLTIALVAARAVNILA</sequence>
<accession>A0ABQ3LY12</accession>
<dbReference type="Proteomes" id="UP000652430">
    <property type="component" value="Unassembled WGS sequence"/>
</dbReference>
<feature type="transmembrane region" description="Helical" evidence="1">
    <location>
        <begin position="12"/>
        <end position="31"/>
    </location>
</feature>
<evidence type="ECO:0000256" key="1">
    <source>
        <dbReference type="SAM" id="Phobius"/>
    </source>
</evidence>
<feature type="transmembrane region" description="Helical" evidence="1">
    <location>
        <begin position="210"/>
        <end position="231"/>
    </location>
</feature>
<dbReference type="RefSeq" id="WP_189677431.1">
    <property type="nucleotide sequence ID" value="NZ_BNAQ01000006.1"/>
</dbReference>
<feature type="transmembrane region" description="Helical" evidence="1">
    <location>
        <begin position="43"/>
        <end position="62"/>
    </location>
</feature>
<proteinExistence type="predicted"/>
<keyword evidence="3" id="KW-1185">Reference proteome</keyword>
<evidence type="ECO:0000313" key="2">
    <source>
        <dbReference type="EMBL" id="GHH24309.1"/>
    </source>
</evidence>
<dbReference type="EMBL" id="BNAQ01000006">
    <property type="protein sequence ID" value="GHH24309.1"/>
    <property type="molecule type" value="Genomic_DNA"/>
</dbReference>